<dbReference type="Gene3D" id="3.30.460.10">
    <property type="entry name" value="Beta Polymerase, domain 2"/>
    <property type="match status" value="1"/>
</dbReference>
<sequence length="204" mass="23743">MYTWQTSRQQTLERAVKLIASYPTVTAIALTGSEATGRATAESDIDLFIQVRPGRLWQTRLWLTLWLEMKQLRRNHQRIAGAICLNWWGTEFWPGLQARYPYRLIWQRVPINEKAATKQEPALWVKLLWALDLFDQRSPWLGNQLERFWRWLQIAKIRRHPLTTAVGGAVRNSDQELGFHPPKPSPKPPEIPANQTPNVDVKTT</sequence>
<dbReference type="CDD" id="cd05403">
    <property type="entry name" value="NT_KNTase_like"/>
    <property type="match status" value="1"/>
</dbReference>
<dbReference type="Pfam" id="PF01909">
    <property type="entry name" value="NTP_transf_2"/>
    <property type="match status" value="1"/>
</dbReference>
<evidence type="ECO:0000313" key="4">
    <source>
        <dbReference type="Proteomes" id="UP000316253"/>
    </source>
</evidence>
<proteinExistence type="predicted"/>
<gene>
    <name evidence="3" type="ORF">CEO22_112</name>
</gene>
<evidence type="ECO:0000313" key="3">
    <source>
        <dbReference type="EMBL" id="TSC66380.1"/>
    </source>
</evidence>
<organism evidence="3 4">
    <name type="scientific">Candidatus Berkelbacteria bacterium Gr01-1014_85</name>
    <dbReference type="NCBI Taxonomy" id="2017150"/>
    <lineage>
        <taxon>Bacteria</taxon>
        <taxon>Candidatus Berkelbacteria</taxon>
    </lineage>
</organism>
<name>A0A554JDQ1_9BACT</name>
<dbReference type="InterPro" id="IPR043519">
    <property type="entry name" value="NT_sf"/>
</dbReference>
<dbReference type="Proteomes" id="UP000316253">
    <property type="component" value="Unassembled WGS sequence"/>
</dbReference>
<feature type="compositionally biased region" description="Polar residues" evidence="1">
    <location>
        <begin position="193"/>
        <end position="204"/>
    </location>
</feature>
<feature type="compositionally biased region" description="Pro residues" evidence="1">
    <location>
        <begin position="181"/>
        <end position="191"/>
    </location>
</feature>
<feature type="region of interest" description="Disordered" evidence="1">
    <location>
        <begin position="173"/>
        <end position="204"/>
    </location>
</feature>
<accession>A0A554JDQ1</accession>
<evidence type="ECO:0000259" key="2">
    <source>
        <dbReference type="Pfam" id="PF01909"/>
    </source>
</evidence>
<dbReference type="EMBL" id="VMFD01000008">
    <property type="protein sequence ID" value="TSC66380.1"/>
    <property type="molecule type" value="Genomic_DNA"/>
</dbReference>
<dbReference type="GO" id="GO:0016779">
    <property type="term" value="F:nucleotidyltransferase activity"/>
    <property type="evidence" value="ECO:0007669"/>
    <property type="project" value="InterPro"/>
</dbReference>
<comment type="caution">
    <text evidence="3">The sequence shown here is derived from an EMBL/GenBank/DDBJ whole genome shotgun (WGS) entry which is preliminary data.</text>
</comment>
<feature type="domain" description="Polymerase nucleotidyl transferase" evidence="2">
    <location>
        <begin position="22"/>
        <end position="54"/>
    </location>
</feature>
<reference evidence="3 4" key="1">
    <citation type="submission" date="2017-08" db="EMBL/GenBank/DDBJ databases">
        <title>Mechanisms for carbon and nitrogen cycling indicate functional differentiation within the Candidate Phyla Radiation.</title>
        <authorList>
            <person name="Danczak R.E."/>
            <person name="Johnston M.D."/>
            <person name="Kenah C."/>
            <person name="Slattery M."/>
            <person name="Wrighton K.C."/>
            <person name="Wilkins M.J."/>
        </authorList>
    </citation>
    <scope>NUCLEOTIDE SEQUENCE [LARGE SCALE GENOMIC DNA]</scope>
    <source>
        <strain evidence="3">Gr01-1014_85</strain>
    </source>
</reference>
<evidence type="ECO:0000256" key="1">
    <source>
        <dbReference type="SAM" id="MobiDB-lite"/>
    </source>
</evidence>
<dbReference type="AlphaFoldDB" id="A0A554JDQ1"/>
<dbReference type="InterPro" id="IPR002934">
    <property type="entry name" value="Polymerase_NTP_transf_dom"/>
</dbReference>
<protein>
    <recommendedName>
        <fullName evidence="2">Polymerase nucleotidyl transferase domain-containing protein</fullName>
    </recommendedName>
</protein>
<dbReference type="SUPFAM" id="SSF81301">
    <property type="entry name" value="Nucleotidyltransferase"/>
    <property type="match status" value="1"/>
</dbReference>